<organism evidence="2 3">
    <name type="scientific">Leifsonia poae</name>
    <dbReference type="NCBI Taxonomy" id="110933"/>
    <lineage>
        <taxon>Bacteria</taxon>
        <taxon>Bacillati</taxon>
        <taxon>Actinomycetota</taxon>
        <taxon>Actinomycetes</taxon>
        <taxon>Micrococcales</taxon>
        <taxon>Microbacteriaceae</taxon>
        <taxon>Leifsonia</taxon>
    </lineage>
</organism>
<comment type="caution">
    <text evidence="2">The sequence shown here is derived from an EMBL/GenBank/DDBJ whole genome shotgun (WGS) entry which is preliminary data.</text>
</comment>
<reference evidence="2" key="1">
    <citation type="journal article" date="2014" name="Int. J. Syst. Evol. Microbiol.">
        <title>Complete genome sequence of Corynebacterium casei LMG S-19264T (=DSM 44701T), isolated from a smear-ripened cheese.</title>
        <authorList>
            <consortium name="US DOE Joint Genome Institute (JGI-PGF)"/>
            <person name="Walter F."/>
            <person name="Albersmeier A."/>
            <person name="Kalinowski J."/>
            <person name="Ruckert C."/>
        </authorList>
    </citation>
    <scope>NUCLEOTIDE SEQUENCE</scope>
    <source>
        <strain evidence="2">VKM Ac-1401</strain>
    </source>
</reference>
<evidence type="ECO:0000256" key="1">
    <source>
        <dbReference type="SAM" id="Phobius"/>
    </source>
</evidence>
<name>A0A9W6H8J5_9MICO</name>
<keyword evidence="1" id="KW-0472">Membrane</keyword>
<reference evidence="2" key="2">
    <citation type="submission" date="2023-01" db="EMBL/GenBank/DDBJ databases">
        <authorList>
            <person name="Sun Q."/>
            <person name="Evtushenko L."/>
        </authorList>
    </citation>
    <scope>NUCLEOTIDE SEQUENCE</scope>
    <source>
        <strain evidence="2">VKM Ac-1401</strain>
    </source>
</reference>
<proteinExistence type="predicted"/>
<feature type="transmembrane region" description="Helical" evidence="1">
    <location>
        <begin position="26"/>
        <end position="48"/>
    </location>
</feature>
<evidence type="ECO:0000313" key="2">
    <source>
        <dbReference type="EMBL" id="GLJ75327.1"/>
    </source>
</evidence>
<keyword evidence="1" id="KW-1133">Transmembrane helix</keyword>
<dbReference type="EMBL" id="BSEN01000003">
    <property type="protein sequence ID" value="GLJ75327.1"/>
    <property type="molecule type" value="Genomic_DNA"/>
</dbReference>
<protein>
    <submittedName>
        <fullName evidence="2">Uncharacterized protein</fullName>
    </submittedName>
</protein>
<gene>
    <name evidence="2" type="ORF">GCM10017584_09010</name>
</gene>
<dbReference type="AlphaFoldDB" id="A0A9W6H8J5"/>
<keyword evidence="1" id="KW-0812">Transmembrane</keyword>
<keyword evidence="3" id="KW-1185">Reference proteome</keyword>
<sequence>MGGVMNSVHSWGRYHYQVMNDVVAGIVWSLAPTVLVGLLFWVIMRAIIRADRTERKAYSRLEAEERARRGLPQKP</sequence>
<evidence type="ECO:0000313" key="3">
    <source>
        <dbReference type="Proteomes" id="UP001142372"/>
    </source>
</evidence>
<dbReference type="Proteomes" id="UP001142372">
    <property type="component" value="Unassembled WGS sequence"/>
</dbReference>
<accession>A0A9W6H8J5</accession>